<evidence type="ECO:0000259" key="1">
    <source>
        <dbReference type="Pfam" id="PF18765"/>
    </source>
</evidence>
<dbReference type="InterPro" id="IPR041633">
    <property type="entry name" value="Polbeta"/>
</dbReference>
<dbReference type="SUPFAM" id="SSF81301">
    <property type="entry name" value="Nucleotidyltransferase"/>
    <property type="match status" value="1"/>
</dbReference>
<dbReference type="eggNOG" id="COG1669">
    <property type="taxonomic scope" value="Bacteria"/>
</dbReference>
<name>D0MKG8_RHOM4</name>
<dbReference type="NCBIfam" id="NF047752">
    <property type="entry name" value="MntA_antitoxin"/>
    <property type="match status" value="1"/>
</dbReference>
<dbReference type="KEGG" id="rmr:Rmar_1999"/>
<keyword evidence="3" id="KW-1185">Reference proteome</keyword>
<dbReference type="EMBL" id="CP001807">
    <property type="protein sequence ID" value="ACY48880.1"/>
    <property type="molecule type" value="Genomic_DNA"/>
</dbReference>
<dbReference type="Proteomes" id="UP000002221">
    <property type="component" value="Chromosome"/>
</dbReference>
<evidence type="ECO:0000313" key="2">
    <source>
        <dbReference type="EMBL" id="ACY48880.1"/>
    </source>
</evidence>
<accession>D0MKG8</accession>
<protein>
    <submittedName>
        <fullName evidence="2">DNA polymerase beta domain protein region</fullName>
    </submittedName>
</protein>
<dbReference type="CDD" id="cd05403">
    <property type="entry name" value="NT_KNTase_like"/>
    <property type="match status" value="1"/>
</dbReference>
<dbReference type="PANTHER" id="PTHR43852">
    <property type="entry name" value="NUCLEOTIDYLTRANSFERASE"/>
    <property type="match status" value="1"/>
</dbReference>
<dbReference type="RefSeq" id="WP_012844491.1">
    <property type="nucleotide sequence ID" value="NC_013501.1"/>
</dbReference>
<dbReference type="Pfam" id="PF18765">
    <property type="entry name" value="Polbeta"/>
    <property type="match status" value="1"/>
</dbReference>
<dbReference type="AlphaFoldDB" id="D0MKG8"/>
<organism evidence="2 3">
    <name type="scientific">Rhodothermus marinus (strain ATCC 43812 / DSM 4252 / R-10)</name>
    <name type="common">Rhodothermus obamensis</name>
    <dbReference type="NCBI Taxonomy" id="518766"/>
    <lineage>
        <taxon>Bacteria</taxon>
        <taxon>Pseudomonadati</taxon>
        <taxon>Rhodothermota</taxon>
        <taxon>Rhodothermia</taxon>
        <taxon>Rhodothermales</taxon>
        <taxon>Rhodothermaceae</taxon>
        <taxon>Rhodothermus</taxon>
    </lineage>
</organism>
<evidence type="ECO:0000313" key="3">
    <source>
        <dbReference type="Proteomes" id="UP000002221"/>
    </source>
</evidence>
<reference evidence="2 3" key="1">
    <citation type="journal article" date="2009" name="Stand. Genomic Sci.">
        <title>Complete genome sequence of Rhodothermus marinus type strain (R-10).</title>
        <authorList>
            <person name="Nolan M."/>
            <person name="Tindall B.J."/>
            <person name="Pomrenke H."/>
            <person name="Lapidus A."/>
            <person name="Copeland A."/>
            <person name="Glavina Del Rio T."/>
            <person name="Lucas S."/>
            <person name="Chen F."/>
            <person name="Tice H."/>
            <person name="Cheng J.F."/>
            <person name="Saunders E."/>
            <person name="Han C."/>
            <person name="Bruce D."/>
            <person name="Goodwin L."/>
            <person name="Chain P."/>
            <person name="Pitluck S."/>
            <person name="Ovchinikova G."/>
            <person name="Pati A."/>
            <person name="Ivanova N."/>
            <person name="Mavromatis K."/>
            <person name="Chen A."/>
            <person name="Palaniappan K."/>
            <person name="Land M."/>
            <person name="Hauser L."/>
            <person name="Chang Y.J."/>
            <person name="Jeffries C.D."/>
            <person name="Brettin T."/>
            <person name="Goker M."/>
            <person name="Bristow J."/>
            <person name="Eisen J.A."/>
            <person name="Markowitz V."/>
            <person name="Hugenholtz P."/>
            <person name="Kyrpides N.C."/>
            <person name="Klenk H.P."/>
            <person name="Detter J.C."/>
        </authorList>
    </citation>
    <scope>NUCLEOTIDE SEQUENCE [LARGE SCALE GENOMIC DNA]</scope>
    <source>
        <strain evidence="3">ATCC 43812 / DSM 4252 / R-10</strain>
    </source>
</reference>
<dbReference type="InterPro" id="IPR043519">
    <property type="entry name" value="NT_sf"/>
</dbReference>
<dbReference type="Gene3D" id="3.30.460.10">
    <property type="entry name" value="Beta Polymerase, domain 2"/>
    <property type="match status" value="1"/>
</dbReference>
<sequence>MDPLLSDREALMARLRPVLEARPEVVFALLFGSVARGQATPLSDVDVGIYTEQPLDLPELGGLVNELEQVAGRPVDVVELREALEQWPALAYEAVAHGKLIFCRDEDRWVDFKCRTFLAYFDTEPLRRMMRDAFLERLKKGQLAERRYAGIPPSS</sequence>
<dbReference type="PANTHER" id="PTHR43852:SF2">
    <property type="entry name" value="PROTEIN ADENYLYLTRANSFERASE MNTA"/>
    <property type="match status" value="1"/>
</dbReference>
<dbReference type="HOGENOM" id="CLU_130257_1_4_10"/>
<gene>
    <name evidence="2" type="ordered locus">Rmar_1999</name>
</gene>
<proteinExistence type="predicted"/>
<dbReference type="STRING" id="518766.Rmar_1999"/>
<dbReference type="InterPro" id="IPR052930">
    <property type="entry name" value="TA_antitoxin_MntA"/>
</dbReference>
<feature type="domain" description="Polymerase beta nucleotidyltransferase" evidence="1">
    <location>
        <begin position="15"/>
        <end position="107"/>
    </location>
</feature>